<evidence type="ECO:0000313" key="1">
    <source>
        <dbReference type="EMBL" id="PMB81996.1"/>
    </source>
</evidence>
<organism evidence="1 2">
    <name type="scientific">Limosilactobacillus pontis</name>
    <dbReference type="NCBI Taxonomy" id="35787"/>
    <lineage>
        <taxon>Bacteria</taxon>
        <taxon>Bacillati</taxon>
        <taxon>Bacillota</taxon>
        <taxon>Bacilli</taxon>
        <taxon>Lactobacillales</taxon>
        <taxon>Lactobacillaceae</taxon>
        <taxon>Limosilactobacillus</taxon>
    </lineage>
</organism>
<dbReference type="Pfam" id="PF13743">
    <property type="entry name" value="Thioredoxin_5"/>
    <property type="match status" value="1"/>
</dbReference>
<proteinExistence type="predicted"/>
<dbReference type="OrthoDB" id="2156137at2"/>
<reference evidence="1 2" key="1">
    <citation type="submission" date="2017-09" db="EMBL/GenBank/DDBJ databases">
        <title>Bacterial strain isolated from the female urinary microbiota.</title>
        <authorList>
            <person name="Thomas-White K."/>
            <person name="Kumar N."/>
            <person name="Forster S."/>
            <person name="Putonti C."/>
            <person name="Lawley T."/>
            <person name="Wolfe A.J."/>
        </authorList>
    </citation>
    <scope>NUCLEOTIDE SEQUENCE [LARGE SCALE GENOMIC DNA]</scope>
    <source>
        <strain evidence="1 2">UMB0683</strain>
    </source>
</reference>
<dbReference type="Gene3D" id="3.40.30.10">
    <property type="entry name" value="Glutaredoxin"/>
    <property type="match status" value="1"/>
</dbReference>
<evidence type="ECO:0000313" key="2">
    <source>
        <dbReference type="Proteomes" id="UP000239920"/>
    </source>
</evidence>
<dbReference type="InterPro" id="IPR036249">
    <property type="entry name" value="Thioredoxin-like_sf"/>
</dbReference>
<dbReference type="Proteomes" id="UP000239920">
    <property type="component" value="Unassembled WGS sequence"/>
</dbReference>
<protein>
    <submittedName>
        <fullName evidence="1">Dithiol-disulfide isomerase</fullName>
    </submittedName>
</protein>
<dbReference type="GO" id="GO:0016853">
    <property type="term" value="F:isomerase activity"/>
    <property type="evidence" value="ECO:0007669"/>
    <property type="project" value="UniProtKB-KW"/>
</dbReference>
<comment type="caution">
    <text evidence="1">The sequence shown here is derived from an EMBL/GenBank/DDBJ whole genome shotgun (WGS) entry which is preliminary data.</text>
</comment>
<dbReference type="SUPFAM" id="SSF52833">
    <property type="entry name" value="Thioredoxin-like"/>
    <property type="match status" value="1"/>
</dbReference>
<keyword evidence="1" id="KW-0413">Isomerase</keyword>
<sequence length="210" mass="24352">MLEIHLFVNPLGMRCFRCENDVLRVDHELNTKINYQFVPLFNMQTISDTIRLYGLSRCDLTVRQHVSNTIFQVILDYKAALFQGRKRGRCYLLRLQDAIVKGQVGYSRQLAEQVAKEAGLDLEMFMEDRQSKLARQAFQEDQRMAAELGVTQTATAVVFDTDQTDYGYLIANFDYETLIQAFRENKIDHRQSAAQFAAQFHRPALKTIQK</sequence>
<accession>A0A2J6NLC5</accession>
<gene>
    <name evidence="1" type="ORF">CK797_08265</name>
</gene>
<dbReference type="AlphaFoldDB" id="A0A2J6NLC5"/>
<dbReference type="RefSeq" id="WP_104689286.1">
    <property type="nucleotide sequence ID" value="NZ_JBKTHY010000012.1"/>
</dbReference>
<dbReference type="EMBL" id="PNFV01000012">
    <property type="protein sequence ID" value="PMB81996.1"/>
    <property type="molecule type" value="Genomic_DNA"/>
</dbReference>
<name>A0A2J6NLC5_9LACO</name>